<dbReference type="PANTHER" id="PTHR11799:SF12">
    <property type="entry name" value="PARAOXONASE-RELATED"/>
    <property type="match status" value="1"/>
</dbReference>
<dbReference type="Proteomes" id="UP000054937">
    <property type="component" value="Unassembled WGS sequence"/>
</dbReference>
<name>A0A0V0QWP8_PSEPJ</name>
<dbReference type="Gene3D" id="2.120.10.30">
    <property type="entry name" value="TolB, C-terminal domain"/>
    <property type="match status" value="1"/>
</dbReference>
<dbReference type="InterPro" id="IPR051288">
    <property type="entry name" value="Serum_paraoxonase/arylesterase"/>
</dbReference>
<dbReference type="InterPro" id="IPR011042">
    <property type="entry name" value="6-blade_b-propeller_TolB-like"/>
</dbReference>
<dbReference type="InParanoid" id="A0A0V0QWP8"/>
<dbReference type="EMBL" id="LDAU01000091">
    <property type="protein sequence ID" value="KRX06825.1"/>
    <property type="molecule type" value="Genomic_DNA"/>
</dbReference>
<dbReference type="AlphaFoldDB" id="A0A0V0QWP8"/>
<dbReference type="PANTHER" id="PTHR11799">
    <property type="entry name" value="PARAOXONASE"/>
    <property type="match status" value="1"/>
</dbReference>
<evidence type="ECO:0000313" key="1">
    <source>
        <dbReference type="EMBL" id="KRX06825.1"/>
    </source>
</evidence>
<dbReference type="OMA" id="YAINHAY"/>
<dbReference type="SUPFAM" id="SSF63829">
    <property type="entry name" value="Calcium-dependent phosphotriesterase"/>
    <property type="match status" value="1"/>
</dbReference>
<accession>A0A0V0QWP8</accession>
<sequence length="396" mass="45439">MFGYFLNLPEETQLNCSKINNQNLESTIFGGEDIIKLTENIGLISSSDRVKYQQYQQQQQKQKQDKQFSKNFQGEFQNGKLSFINLESGFIQEAKIFDFPGGKKFQPHGVYYESKSRELFVINHAEDGKGDYIEEFWVQISGKNMKDIKITYKYSYLVDAELTGVFNDVIKISHSQILVTGTAGRQVMAVDGNLEFAENQQTGIMLDAFLNRKKSVVYSCYIDQDCLKQNKQAVCEPLPNTNSNFNNGISWDLKNKVLVANSLDRTVTSYQLNLKDKNKALLEKKEVIQVTGIPDNINYDEKKQMFYVAGSIKQVDFLKFNSANIENKISWQNTEDKTEWTFVDQIKPLAKNFKFQVKNLFMQESPLTGVSVTLLHGENLYLGSWYDKGIAQCKIE</sequence>
<organism evidence="1 2">
    <name type="scientific">Pseudocohnilembus persalinus</name>
    <name type="common">Ciliate</name>
    <dbReference type="NCBI Taxonomy" id="266149"/>
    <lineage>
        <taxon>Eukaryota</taxon>
        <taxon>Sar</taxon>
        <taxon>Alveolata</taxon>
        <taxon>Ciliophora</taxon>
        <taxon>Intramacronucleata</taxon>
        <taxon>Oligohymenophorea</taxon>
        <taxon>Scuticociliatia</taxon>
        <taxon>Philasterida</taxon>
        <taxon>Pseudocohnilembidae</taxon>
        <taxon>Pseudocohnilembus</taxon>
    </lineage>
</organism>
<proteinExistence type="predicted"/>
<gene>
    <name evidence="1" type="ORF">PPERSA_11470</name>
</gene>
<evidence type="ECO:0000313" key="2">
    <source>
        <dbReference type="Proteomes" id="UP000054937"/>
    </source>
</evidence>
<protein>
    <submittedName>
        <fullName evidence="1">Uncharacterized protein</fullName>
    </submittedName>
</protein>
<dbReference type="OrthoDB" id="432162at2759"/>
<keyword evidence="2" id="KW-1185">Reference proteome</keyword>
<reference evidence="1 2" key="1">
    <citation type="journal article" date="2015" name="Sci. Rep.">
        <title>Genome of the facultative scuticociliatosis pathogen Pseudocohnilembus persalinus provides insight into its virulence through horizontal gene transfer.</title>
        <authorList>
            <person name="Xiong J."/>
            <person name="Wang G."/>
            <person name="Cheng J."/>
            <person name="Tian M."/>
            <person name="Pan X."/>
            <person name="Warren A."/>
            <person name="Jiang C."/>
            <person name="Yuan D."/>
            <person name="Miao W."/>
        </authorList>
    </citation>
    <scope>NUCLEOTIDE SEQUENCE [LARGE SCALE GENOMIC DNA]</scope>
    <source>
        <strain evidence="1">36N120E</strain>
    </source>
</reference>
<comment type="caution">
    <text evidence="1">The sequence shown here is derived from an EMBL/GenBank/DDBJ whole genome shotgun (WGS) entry which is preliminary data.</text>
</comment>